<dbReference type="GO" id="GO:0006508">
    <property type="term" value="P:proteolysis"/>
    <property type="evidence" value="ECO:0007669"/>
    <property type="project" value="UniProtKB-KW"/>
</dbReference>
<dbReference type="InterPro" id="IPR034015">
    <property type="entry name" value="M1_LTA4H"/>
</dbReference>
<dbReference type="FunFam" id="1.10.390.10:FF:000009">
    <property type="entry name" value="Leukotriene A(4) hydrolase"/>
    <property type="match status" value="1"/>
</dbReference>
<dbReference type="InterPro" id="IPR015211">
    <property type="entry name" value="Peptidase_M1_C"/>
</dbReference>
<evidence type="ECO:0000256" key="3">
    <source>
        <dbReference type="ARBA" id="ARBA00004123"/>
    </source>
</evidence>
<dbReference type="NCBIfam" id="TIGR02411">
    <property type="entry name" value="leuko_A4_hydro"/>
    <property type="match status" value="1"/>
</dbReference>
<keyword evidence="12" id="KW-0539">Nucleus</keyword>
<evidence type="ECO:0000256" key="14">
    <source>
        <dbReference type="PIRSR" id="PIRSR612777-2"/>
    </source>
</evidence>
<dbReference type="PRINTS" id="PR00756">
    <property type="entry name" value="ALADIPTASE"/>
</dbReference>
<evidence type="ECO:0000256" key="8">
    <source>
        <dbReference type="ARBA" id="ARBA00022723"/>
    </source>
</evidence>
<dbReference type="AlphaFoldDB" id="A0A1E4SNC2"/>
<dbReference type="SUPFAM" id="SSF63737">
    <property type="entry name" value="Leukotriene A4 hydrolase N-terminal domain"/>
    <property type="match status" value="1"/>
</dbReference>
<evidence type="ECO:0000256" key="2">
    <source>
        <dbReference type="ARBA" id="ARBA00002142"/>
    </source>
</evidence>
<name>A0A1E4SNC2_9ASCO</name>
<protein>
    <recommendedName>
        <fullName evidence="16">Leukotriene A(4) hydrolase</fullName>
        <shortName evidence="16">LTA-4 hydrolase</shortName>
        <ecNumber evidence="16">3.3.2.10</ecNumber>
        <ecNumber evidence="16">3.4.11.-</ecNumber>
    </recommendedName>
</protein>
<dbReference type="STRING" id="984487.A0A1E4SNC2"/>
<feature type="binding site" evidence="15">
    <location>
        <position position="294"/>
    </location>
    <ligand>
        <name>Zn(2+)</name>
        <dbReference type="ChEBI" id="CHEBI:29105"/>
        <note>catalytic</note>
    </ligand>
</feature>
<evidence type="ECO:0000256" key="7">
    <source>
        <dbReference type="ARBA" id="ARBA00022670"/>
    </source>
</evidence>
<dbReference type="GO" id="GO:0008237">
    <property type="term" value="F:metallopeptidase activity"/>
    <property type="evidence" value="ECO:0007669"/>
    <property type="project" value="UniProtKB-KW"/>
</dbReference>
<reference evidence="20" key="1">
    <citation type="submission" date="2016-05" db="EMBL/GenBank/DDBJ databases">
        <title>Comparative genomics of biotechnologically important yeasts.</title>
        <authorList>
            <consortium name="DOE Joint Genome Institute"/>
            <person name="Riley R."/>
            <person name="Haridas S."/>
            <person name="Wolfe K.H."/>
            <person name="Lopes M.R."/>
            <person name="Hittinger C.T."/>
            <person name="Goker M."/>
            <person name="Salamov A."/>
            <person name="Wisecaver J."/>
            <person name="Long T.M."/>
            <person name="Aerts A.L."/>
            <person name="Barry K."/>
            <person name="Choi C."/>
            <person name="Clum A."/>
            <person name="Coughlan A.Y."/>
            <person name="Deshpande S."/>
            <person name="Douglass A.P."/>
            <person name="Hanson S.J."/>
            <person name="Klenk H.-P."/>
            <person name="Labutti K."/>
            <person name="Lapidus A."/>
            <person name="Lindquist E."/>
            <person name="Lipzen A."/>
            <person name="Meier-Kolthoff J.P."/>
            <person name="Ohm R.A."/>
            <person name="Otillar R.P."/>
            <person name="Pangilinan J."/>
            <person name="Peng Y."/>
            <person name="Rokas A."/>
            <person name="Rosa C.A."/>
            <person name="Scheuner C."/>
            <person name="Sibirny A.A."/>
            <person name="Slot J.C."/>
            <person name="Stielow J.B."/>
            <person name="Sun H."/>
            <person name="Kurtzman C.P."/>
            <person name="Blackwell M."/>
            <person name="Grigoriev I.V."/>
            <person name="Jeffries T.W."/>
        </authorList>
    </citation>
    <scope>NUCLEOTIDE SEQUENCE [LARGE SCALE GENOMIC DNA]</scope>
    <source>
        <strain evidence="20">NRRL Y-17324</strain>
    </source>
</reference>
<evidence type="ECO:0000313" key="19">
    <source>
        <dbReference type="EMBL" id="ODV81024.1"/>
    </source>
</evidence>
<dbReference type="InterPro" id="IPR049980">
    <property type="entry name" value="LTA4H_cat"/>
</dbReference>
<dbReference type="GO" id="GO:0005829">
    <property type="term" value="C:cytosol"/>
    <property type="evidence" value="ECO:0007669"/>
    <property type="project" value="TreeGrafter"/>
</dbReference>
<evidence type="ECO:0000256" key="17">
    <source>
        <dbReference type="SAM" id="MobiDB-lite"/>
    </source>
</evidence>
<evidence type="ECO:0000256" key="16">
    <source>
        <dbReference type="RuleBase" id="RU361141"/>
    </source>
</evidence>
<feature type="binding site" evidence="14">
    <location>
        <begin position="265"/>
        <end position="270"/>
    </location>
    <ligand>
        <name>a peptide</name>
        <dbReference type="ChEBI" id="CHEBI:60466"/>
    </ligand>
</feature>
<feature type="binding site" evidence="15">
    <location>
        <position position="298"/>
    </location>
    <ligand>
        <name>Zn(2+)</name>
        <dbReference type="ChEBI" id="CHEBI:29105"/>
        <note>catalytic</note>
    </ligand>
</feature>
<feature type="binding site" evidence="15">
    <location>
        <position position="317"/>
    </location>
    <ligand>
        <name>Zn(2+)</name>
        <dbReference type="ChEBI" id="CHEBI:29105"/>
        <note>catalytic</note>
    </ligand>
</feature>
<dbReference type="PANTHER" id="PTHR45726:SF3">
    <property type="entry name" value="LEUKOTRIENE A-4 HYDROLASE"/>
    <property type="match status" value="1"/>
</dbReference>
<dbReference type="Gene3D" id="2.60.40.1730">
    <property type="entry name" value="tricorn interacting facor f3 domain"/>
    <property type="match status" value="1"/>
</dbReference>
<dbReference type="GO" id="GO:0000328">
    <property type="term" value="C:fungal-type vacuole lumen"/>
    <property type="evidence" value="ECO:0007669"/>
    <property type="project" value="EnsemblFungi"/>
</dbReference>
<dbReference type="OrthoDB" id="79562at2759"/>
<feature type="domain" description="Peptidase M1 leukotriene A4 hydrolase/aminopeptidase C-terminal" evidence="18">
    <location>
        <begin position="479"/>
        <end position="631"/>
    </location>
</feature>
<evidence type="ECO:0000256" key="13">
    <source>
        <dbReference type="PIRSR" id="PIRSR612777-1"/>
    </source>
</evidence>
<dbReference type="InterPro" id="IPR012777">
    <property type="entry name" value="LTA4H"/>
</dbReference>
<dbReference type="Proteomes" id="UP000094285">
    <property type="component" value="Unassembled WGS sequence"/>
</dbReference>
<dbReference type="FunFam" id="3.30.2010.30:FF:000001">
    <property type="entry name" value="Leukotriene A(4) hydrolase"/>
    <property type="match status" value="1"/>
</dbReference>
<dbReference type="RefSeq" id="XP_020066146.1">
    <property type="nucleotide sequence ID" value="XM_020206589.1"/>
</dbReference>
<dbReference type="InterPro" id="IPR001930">
    <property type="entry name" value="Peptidase_M1"/>
</dbReference>
<dbReference type="SUPFAM" id="SSF48371">
    <property type="entry name" value="ARM repeat"/>
    <property type="match status" value="1"/>
</dbReference>
<sequence length="634" mass="72064">MEVIKSRRPAQSPERDPNTQSNYWNFTQIKASLHLQVLFDQKVVDGEVVYQLKATADVAEADFDTSYLTIHLATVNGADAQFTLHPRINPWGSKLSIALNANAGDALEVKIRFSTTDKCTALQFLDKEVTDSKKAPYLFCQCQTCHARSLYPCFDTPAVKSPYSFKATSPHFTLMSGIPGKIEGNDYYFEQPIPIPSYLISIASGDLTKAPIGPRSDVYCEPVNIKACQWEFEKDMENFIQLGEKLVFEYEWKRFDSLVMPNSFPYGGMEIPNMCSLTPTLICGDRSQVAVMAHELAHSWAGNLVTNASWEHYWLNEGWCVYLERRIVEGIAIAEARESGRPDPEAYGASMRAFHAIIGLADLENNIKAMGDKAAVWTSLVQNLKGGVDPDDTFSKVPYEKGSNFLYHIELQVGGKEVFDKFIPHYYKKFRYTSLDTYQFVDTLYDFFSDKHAELDAIDWEAWLYGSGMPPVIPDYDTTLVDQSYALAARWYQQITNGEGFNSFSQTDVSDFSTDQSVVFLETLIAYNKKSDFDWKNHTDALQAMDKIYSNYEASKNGEICERWYTLQVASGSEKYFNILGNWLGTVGRMKYVRPGFVALAKMDHDRAVEFFRKYETMYHPICRSMVQKDLGLV</sequence>
<dbReference type="EMBL" id="KV453910">
    <property type="protein sequence ID" value="ODV81024.1"/>
    <property type="molecule type" value="Genomic_DNA"/>
</dbReference>
<dbReference type="Gene3D" id="1.25.40.320">
    <property type="entry name" value="Peptidase M1, leukotriene A4 hydrolase/aminopeptidase C-terminal domain"/>
    <property type="match status" value="1"/>
</dbReference>
<dbReference type="InterPro" id="IPR016024">
    <property type="entry name" value="ARM-type_fold"/>
</dbReference>
<dbReference type="GO" id="GO:0005634">
    <property type="term" value="C:nucleus"/>
    <property type="evidence" value="ECO:0007669"/>
    <property type="project" value="UniProtKB-SubCell"/>
</dbReference>
<dbReference type="InterPro" id="IPR045357">
    <property type="entry name" value="Aminopeptidase_N-like_N"/>
</dbReference>
<dbReference type="Pfam" id="PF01433">
    <property type="entry name" value="Peptidase_M1"/>
    <property type="match status" value="1"/>
</dbReference>
<dbReference type="GeneID" id="30980726"/>
<comment type="cofactor">
    <cofactor evidence="15 16">
        <name>Zn(2+)</name>
        <dbReference type="ChEBI" id="CHEBI:29105"/>
    </cofactor>
    <text evidence="15 16">Binds 1 zinc ion per subunit.</text>
</comment>
<dbReference type="GO" id="GO:0004301">
    <property type="term" value="F:epoxide hydrolase activity"/>
    <property type="evidence" value="ECO:0007669"/>
    <property type="project" value="UniProtKB-EC"/>
</dbReference>
<dbReference type="InterPro" id="IPR014782">
    <property type="entry name" value="Peptidase_M1_dom"/>
</dbReference>
<dbReference type="GO" id="GO:0120113">
    <property type="term" value="P:cytoplasm to vacuole targeting by the NVT pathway"/>
    <property type="evidence" value="ECO:0007669"/>
    <property type="project" value="EnsemblFungi"/>
</dbReference>
<keyword evidence="8 15" id="KW-0479">Metal-binding</keyword>
<keyword evidence="9 16" id="KW-0378">Hydrolase</keyword>
<evidence type="ECO:0000256" key="15">
    <source>
        <dbReference type="PIRSR" id="PIRSR612777-3"/>
    </source>
</evidence>
<evidence type="ECO:0000256" key="12">
    <source>
        <dbReference type="ARBA" id="ARBA00023242"/>
    </source>
</evidence>
<dbReference type="InterPro" id="IPR027268">
    <property type="entry name" value="Peptidase_M4/M1_CTD_sf"/>
</dbReference>
<evidence type="ECO:0000256" key="11">
    <source>
        <dbReference type="ARBA" id="ARBA00023049"/>
    </source>
</evidence>
<evidence type="ECO:0000256" key="1">
    <source>
        <dbReference type="ARBA" id="ARBA00001268"/>
    </source>
</evidence>
<accession>A0A1E4SNC2</accession>
<keyword evidence="11 16" id="KW-0482">Metalloprotease</keyword>
<evidence type="ECO:0000256" key="6">
    <source>
        <dbReference type="ARBA" id="ARBA00022490"/>
    </source>
</evidence>
<dbReference type="PANTHER" id="PTHR45726">
    <property type="entry name" value="LEUKOTRIENE A-4 HYDROLASE"/>
    <property type="match status" value="1"/>
</dbReference>
<dbReference type="EC" id="3.3.2.10" evidence="16"/>
<dbReference type="EC" id="3.4.11.-" evidence="16"/>
<dbReference type="SUPFAM" id="SSF55486">
    <property type="entry name" value="Metalloproteases ('zincins'), catalytic domain"/>
    <property type="match status" value="1"/>
</dbReference>
<feature type="binding site" evidence="14">
    <location>
        <begin position="141"/>
        <end position="143"/>
    </location>
    <ligand>
        <name>a peptide</name>
        <dbReference type="ChEBI" id="CHEBI:60466"/>
    </ligand>
</feature>
<dbReference type="SMART" id="SM01263">
    <property type="entry name" value="Leuk-A4-hydro_C"/>
    <property type="match status" value="1"/>
</dbReference>
<keyword evidence="7 16" id="KW-0645">Protease</keyword>
<feature type="region of interest" description="Disordered" evidence="17">
    <location>
        <begin position="1"/>
        <end position="21"/>
    </location>
</feature>
<dbReference type="GO" id="GO:0061957">
    <property type="term" value="C:NVT complex"/>
    <property type="evidence" value="ECO:0007669"/>
    <property type="project" value="EnsemblFungi"/>
</dbReference>
<dbReference type="Pfam" id="PF09127">
    <property type="entry name" value="Leuk-A4-hydro_C"/>
    <property type="match status" value="1"/>
</dbReference>
<dbReference type="GO" id="GO:0030163">
    <property type="term" value="P:protein catabolic process"/>
    <property type="evidence" value="ECO:0007669"/>
    <property type="project" value="EnsemblFungi"/>
</dbReference>
<dbReference type="InterPro" id="IPR038502">
    <property type="entry name" value="M1_LTA-4_hydro/amino_C_sf"/>
</dbReference>
<evidence type="ECO:0000256" key="5">
    <source>
        <dbReference type="ARBA" id="ARBA00010136"/>
    </source>
</evidence>
<feature type="active site" description="Proton donor" evidence="13">
    <location>
        <position position="399"/>
    </location>
</feature>
<evidence type="ECO:0000256" key="10">
    <source>
        <dbReference type="ARBA" id="ARBA00022833"/>
    </source>
</evidence>
<dbReference type="GO" id="GO:0004177">
    <property type="term" value="F:aminopeptidase activity"/>
    <property type="evidence" value="ECO:0007669"/>
    <property type="project" value="EnsemblFungi"/>
</dbReference>
<comment type="catalytic activity">
    <reaction evidence="1 16">
        <text>an epoxide + H2O = an ethanediol</text>
        <dbReference type="Rhea" id="RHEA:19037"/>
        <dbReference type="ChEBI" id="CHEBI:15377"/>
        <dbReference type="ChEBI" id="CHEBI:32955"/>
        <dbReference type="ChEBI" id="CHEBI:140594"/>
        <dbReference type="EC" id="3.3.2.10"/>
    </reaction>
</comment>
<comment type="function">
    <text evidence="2">Aminopeptidase that preferentially cleaves di- and tripeptides. Also has low epoxide hydrolase activity (in vitro). Can hydrolyze the epoxide leukotriene LTA(4) but it forms preferentially 5,6-dihydroxy-7,9,11,14-eicosatetraenoic acid rather than the cytokine leukotriene B(4) as the product compared to the homologous mammalian enzyme (in vitro).</text>
</comment>
<gene>
    <name evidence="19" type="ORF">CANTADRAFT_20571</name>
</gene>
<evidence type="ECO:0000256" key="9">
    <source>
        <dbReference type="ARBA" id="ARBA00022801"/>
    </source>
</evidence>
<keyword evidence="20" id="KW-1185">Reference proteome</keyword>
<dbReference type="GO" id="GO:0006629">
    <property type="term" value="P:lipid metabolic process"/>
    <property type="evidence" value="ECO:0007669"/>
    <property type="project" value="EnsemblFungi"/>
</dbReference>
<dbReference type="InterPro" id="IPR042097">
    <property type="entry name" value="Aminopeptidase_N-like_N_sf"/>
</dbReference>
<proteinExistence type="inferred from homology"/>
<feature type="active site" description="Proton acceptor" evidence="13">
    <location>
        <position position="295"/>
    </location>
</feature>
<keyword evidence="6 16" id="KW-0963">Cytoplasm</keyword>
<comment type="subcellular location">
    <subcellularLocation>
        <location evidence="4 16">Cytoplasm</location>
    </subcellularLocation>
    <subcellularLocation>
        <location evidence="3">Nucleus</location>
    </subcellularLocation>
</comment>
<evidence type="ECO:0000256" key="4">
    <source>
        <dbReference type="ARBA" id="ARBA00004496"/>
    </source>
</evidence>
<dbReference type="CDD" id="cd09599">
    <property type="entry name" value="M1_LTA4H"/>
    <property type="match status" value="1"/>
</dbReference>
<feature type="binding site" evidence="14">
    <location>
        <begin position="589"/>
        <end position="591"/>
    </location>
    <ligand>
        <name>a peptide</name>
        <dbReference type="ChEBI" id="CHEBI:60466"/>
    </ligand>
</feature>
<dbReference type="Pfam" id="PF17900">
    <property type="entry name" value="Peptidase_M1_N"/>
    <property type="match status" value="1"/>
</dbReference>
<evidence type="ECO:0000313" key="20">
    <source>
        <dbReference type="Proteomes" id="UP000094285"/>
    </source>
</evidence>
<keyword evidence="10 15" id="KW-0862">Zinc</keyword>
<comment type="similarity">
    <text evidence="5 16">Belongs to the peptidase M1 family.</text>
</comment>
<dbReference type="GO" id="GO:0008270">
    <property type="term" value="F:zinc ion binding"/>
    <property type="evidence" value="ECO:0007669"/>
    <property type="project" value="InterPro"/>
</dbReference>
<dbReference type="Gene3D" id="1.10.390.10">
    <property type="entry name" value="Neutral Protease Domain 2"/>
    <property type="match status" value="1"/>
</dbReference>
<dbReference type="FunFam" id="1.25.40.320:FF:000001">
    <property type="entry name" value="Leukotriene A(4) hydrolase"/>
    <property type="match status" value="1"/>
</dbReference>
<organism evidence="19 20">
    <name type="scientific">Suhomyces tanzawaensis NRRL Y-17324</name>
    <dbReference type="NCBI Taxonomy" id="984487"/>
    <lineage>
        <taxon>Eukaryota</taxon>
        <taxon>Fungi</taxon>
        <taxon>Dikarya</taxon>
        <taxon>Ascomycota</taxon>
        <taxon>Saccharomycotina</taxon>
        <taxon>Pichiomycetes</taxon>
        <taxon>Debaryomycetaceae</taxon>
        <taxon>Suhomyces</taxon>
    </lineage>
</organism>
<evidence type="ECO:0000259" key="18">
    <source>
        <dbReference type="SMART" id="SM01263"/>
    </source>
</evidence>
<dbReference type="Gene3D" id="3.30.2010.30">
    <property type="match status" value="1"/>
</dbReference>
<dbReference type="GO" id="GO:0005771">
    <property type="term" value="C:multivesicular body"/>
    <property type="evidence" value="ECO:0007669"/>
    <property type="project" value="EnsemblFungi"/>
</dbReference>